<dbReference type="Pfam" id="PF12796">
    <property type="entry name" value="Ank_2"/>
    <property type="match status" value="1"/>
</dbReference>
<dbReference type="Proteomes" id="UP000799778">
    <property type="component" value="Unassembled WGS sequence"/>
</dbReference>
<organism evidence="4 5">
    <name type="scientific">Aaosphaeria arxii CBS 175.79</name>
    <dbReference type="NCBI Taxonomy" id="1450172"/>
    <lineage>
        <taxon>Eukaryota</taxon>
        <taxon>Fungi</taxon>
        <taxon>Dikarya</taxon>
        <taxon>Ascomycota</taxon>
        <taxon>Pezizomycotina</taxon>
        <taxon>Dothideomycetes</taxon>
        <taxon>Pleosporomycetidae</taxon>
        <taxon>Pleosporales</taxon>
        <taxon>Pleosporales incertae sedis</taxon>
        <taxon>Aaosphaeria</taxon>
    </lineage>
</organism>
<feature type="non-terminal residue" evidence="4">
    <location>
        <position position="104"/>
    </location>
</feature>
<dbReference type="OrthoDB" id="5369447at2759"/>
<sequence>GQSATWLAAFTGKLELVTKLLELNPNLDKGDYDGWTPLHVGVDNLEITKLLIGSGANPNRGKQDNYTPLHLATAWKEEQIVTFLLEHGADPRITTDDGRTALHL</sequence>
<dbReference type="PROSITE" id="PS50088">
    <property type="entry name" value="ANK_REPEAT"/>
    <property type="match status" value="1"/>
</dbReference>
<dbReference type="RefSeq" id="XP_033378844.1">
    <property type="nucleotide sequence ID" value="XM_033522926.1"/>
</dbReference>
<feature type="non-terminal residue" evidence="4">
    <location>
        <position position="1"/>
    </location>
</feature>
<dbReference type="SMART" id="SM00248">
    <property type="entry name" value="ANK"/>
    <property type="match status" value="3"/>
</dbReference>
<evidence type="ECO:0000256" key="2">
    <source>
        <dbReference type="ARBA" id="ARBA00023043"/>
    </source>
</evidence>
<evidence type="ECO:0000256" key="1">
    <source>
        <dbReference type="ARBA" id="ARBA00022737"/>
    </source>
</evidence>
<dbReference type="InterPro" id="IPR002110">
    <property type="entry name" value="Ankyrin_rpt"/>
</dbReference>
<proteinExistence type="predicted"/>
<dbReference type="SUPFAM" id="SSF48403">
    <property type="entry name" value="Ankyrin repeat"/>
    <property type="match status" value="1"/>
</dbReference>
<protein>
    <submittedName>
        <fullName evidence="4">Ankyrin repeat protein</fullName>
    </submittedName>
</protein>
<reference evidence="4" key="1">
    <citation type="journal article" date="2020" name="Stud. Mycol.">
        <title>101 Dothideomycetes genomes: a test case for predicting lifestyles and emergence of pathogens.</title>
        <authorList>
            <person name="Haridas S."/>
            <person name="Albert R."/>
            <person name="Binder M."/>
            <person name="Bloem J."/>
            <person name="Labutti K."/>
            <person name="Salamov A."/>
            <person name="Andreopoulos B."/>
            <person name="Baker S."/>
            <person name="Barry K."/>
            <person name="Bills G."/>
            <person name="Bluhm B."/>
            <person name="Cannon C."/>
            <person name="Castanera R."/>
            <person name="Culley D."/>
            <person name="Daum C."/>
            <person name="Ezra D."/>
            <person name="Gonzalez J."/>
            <person name="Henrissat B."/>
            <person name="Kuo A."/>
            <person name="Liang C."/>
            <person name="Lipzen A."/>
            <person name="Lutzoni F."/>
            <person name="Magnuson J."/>
            <person name="Mondo S."/>
            <person name="Nolan M."/>
            <person name="Ohm R."/>
            <person name="Pangilinan J."/>
            <person name="Park H.-J."/>
            <person name="Ramirez L."/>
            <person name="Alfaro M."/>
            <person name="Sun H."/>
            <person name="Tritt A."/>
            <person name="Yoshinaga Y."/>
            <person name="Zwiers L.-H."/>
            <person name="Turgeon B."/>
            <person name="Goodwin S."/>
            <person name="Spatafora J."/>
            <person name="Crous P."/>
            <person name="Grigoriev I."/>
        </authorList>
    </citation>
    <scope>NUCLEOTIDE SEQUENCE</scope>
    <source>
        <strain evidence="4">CBS 175.79</strain>
    </source>
</reference>
<keyword evidence="2 3" id="KW-0040">ANK repeat</keyword>
<keyword evidence="1" id="KW-0677">Repeat</keyword>
<evidence type="ECO:0000313" key="4">
    <source>
        <dbReference type="EMBL" id="KAF2010505.1"/>
    </source>
</evidence>
<name>A0A6A5XBQ1_9PLEO</name>
<dbReference type="AlphaFoldDB" id="A0A6A5XBQ1"/>
<evidence type="ECO:0000313" key="5">
    <source>
        <dbReference type="Proteomes" id="UP000799778"/>
    </source>
</evidence>
<accession>A0A6A5XBQ1</accession>
<dbReference type="Gene3D" id="1.25.40.20">
    <property type="entry name" value="Ankyrin repeat-containing domain"/>
    <property type="match status" value="1"/>
</dbReference>
<dbReference type="PANTHER" id="PTHR24171">
    <property type="entry name" value="ANKYRIN REPEAT DOMAIN-CONTAINING PROTEIN 39-RELATED"/>
    <property type="match status" value="1"/>
</dbReference>
<feature type="repeat" description="ANK" evidence="3">
    <location>
        <begin position="64"/>
        <end position="96"/>
    </location>
</feature>
<evidence type="ECO:0000256" key="3">
    <source>
        <dbReference type="PROSITE-ProRule" id="PRU00023"/>
    </source>
</evidence>
<gene>
    <name evidence="4" type="ORF">BU24DRAFT_320827</name>
</gene>
<dbReference type="PANTHER" id="PTHR24171:SF9">
    <property type="entry name" value="ANKYRIN REPEAT DOMAIN-CONTAINING PROTEIN 39"/>
    <property type="match status" value="1"/>
</dbReference>
<keyword evidence="5" id="KW-1185">Reference proteome</keyword>
<dbReference type="PROSITE" id="PS50297">
    <property type="entry name" value="ANK_REP_REGION"/>
    <property type="match status" value="1"/>
</dbReference>
<dbReference type="GeneID" id="54280323"/>
<dbReference type="InterPro" id="IPR036770">
    <property type="entry name" value="Ankyrin_rpt-contain_sf"/>
</dbReference>
<dbReference type="EMBL" id="ML978076">
    <property type="protein sequence ID" value="KAF2010505.1"/>
    <property type="molecule type" value="Genomic_DNA"/>
</dbReference>